<dbReference type="HOGENOM" id="CLU_064407_0_0_1"/>
<name>U5DA45_AMBTC</name>
<dbReference type="AlphaFoldDB" id="U5DA45"/>
<accession>U5DA45</accession>
<dbReference type="PANTHER" id="PTHR21530:SF0">
    <property type="entry name" value="TRAB FAMILY PROTEIN"/>
    <property type="match status" value="1"/>
</dbReference>
<dbReference type="Proteomes" id="UP000017836">
    <property type="component" value="Unassembled WGS sequence"/>
</dbReference>
<gene>
    <name evidence="1" type="ORF">AMTR_s00069p00137820</name>
</gene>
<dbReference type="Pfam" id="PF01963">
    <property type="entry name" value="TraB_PrgY_gumN"/>
    <property type="match status" value="1"/>
</dbReference>
<dbReference type="eggNOG" id="KOG2860">
    <property type="taxonomic scope" value="Eukaryota"/>
</dbReference>
<dbReference type="CDD" id="cd14726">
    <property type="entry name" value="TraB_PrgY-like"/>
    <property type="match status" value="1"/>
</dbReference>
<evidence type="ECO:0008006" key="3">
    <source>
        <dbReference type="Google" id="ProtNLM"/>
    </source>
</evidence>
<organism evidence="1 2">
    <name type="scientific">Amborella trichopoda</name>
    <dbReference type="NCBI Taxonomy" id="13333"/>
    <lineage>
        <taxon>Eukaryota</taxon>
        <taxon>Viridiplantae</taxon>
        <taxon>Streptophyta</taxon>
        <taxon>Embryophyta</taxon>
        <taxon>Tracheophyta</taxon>
        <taxon>Spermatophyta</taxon>
        <taxon>Magnoliopsida</taxon>
        <taxon>Amborellales</taxon>
        <taxon>Amborellaceae</taxon>
        <taxon>Amborella</taxon>
    </lineage>
</organism>
<evidence type="ECO:0000313" key="1">
    <source>
        <dbReference type="EMBL" id="ERN19379.1"/>
    </source>
</evidence>
<dbReference type="EMBL" id="KI392069">
    <property type="protein sequence ID" value="ERN19379.1"/>
    <property type="molecule type" value="Genomic_DNA"/>
</dbReference>
<proteinExistence type="predicted"/>
<evidence type="ECO:0000313" key="2">
    <source>
        <dbReference type="Proteomes" id="UP000017836"/>
    </source>
</evidence>
<dbReference type="STRING" id="13333.U5DA45"/>
<keyword evidence="2" id="KW-1185">Reference proteome</keyword>
<sequence>MERLASSLFLNPNPKPNFYQFHFPGFNLKISGKSYLSIMKSWVSIKPFFCASNSRVSITPPPLDFDYRAETFTDTIDTVSERYPELLDLVESGNLVLVKKMERGNGEPEMIWVIATSHVSVESVMGVSRLVKAVKPENVVVELCRSRAGIMYAPMESGEVKASPKMNANVFSLSGSSFFAAVNRSLNLGGQSTLAFRLLLAAFSTKISSDIGRPLGNEFRAARKASEEVGAQIVLGDRPIEITLGRAWGALNWREKLRLVGVLLRGINAPSLGMSENTIEASDSDGNISQIYKDLSVLYPSLLQPLIHERDVYLAWSLKRSKAVKNTKSVVGVIGKSHMKGVIYALVSDQGSLRFRDLVGKRPSNPNGWVNSLLKSLARDTVLGFIGWALYERLKSGLFAFGWTRTQVDQLPPLIRNVMLTEFEVWCKL</sequence>
<reference evidence="2" key="1">
    <citation type="journal article" date="2013" name="Science">
        <title>The Amborella genome and the evolution of flowering plants.</title>
        <authorList>
            <consortium name="Amborella Genome Project"/>
        </authorList>
    </citation>
    <scope>NUCLEOTIDE SEQUENCE [LARGE SCALE GENOMIC DNA]</scope>
</reference>
<dbReference type="PANTHER" id="PTHR21530">
    <property type="entry name" value="PHEROMONE SHUTDOWN PROTEIN"/>
    <property type="match status" value="1"/>
</dbReference>
<dbReference type="OMA" id="FDYREAM"/>
<dbReference type="InterPro" id="IPR002816">
    <property type="entry name" value="TraB/PrgY/GumN_fam"/>
</dbReference>
<dbReference type="InterPro" id="IPR046345">
    <property type="entry name" value="TraB_PrgY-like"/>
</dbReference>
<protein>
    <recommendedName>
        <fullName evidence="3">TraB domain-containing protein</fullName>
    </recommendedName>
</protein>
<dbReference type="Gramene" id="ERN19379">
    <property type="protein sequence ID" value="ERN19379"/>
    <property type="gene ID" value="AMTR_s00069p00137820"/>
</dbReference>